<sequence>MEGIRFIVHGYYNFRQVLIPLIFGSHSNSRVVTSMKQTTNYKDKDLTTWLLRSHIRFMQVELSTKRFQRVLIQLLVGIVTVILSTIQYWLEKAHRLKGLETTWLSLSHILNMQIKLKSNRIR</sequence>
<keyword evidence="1" id="KW-0812">Transmembrane</keyword>
<dbReference type="Proteomes" id="UP000887013">
    <property type="component" value="Unassembled WGS sequence"/>
</dbReference>
<proteinExistence type="predicted"/>
<dbReference type="EMBL" id="BMAW01050640">
    <property type="protein sequence ID" value="GFS76347.1"/>
    <property type="molecule type" value="Genomic_DNA"/>
</dbReference>
<evidence type="ECO:0000256" key="1">
    <source>
        <dbReference type="SAM" id="Phobius"/>
    </source>
</evidence>
<dbReference type="AlphaFoldDB" id="A0A8X6MT31"/>
<name>A0A8X6MT31_NEPPI</name>
<keyword evidence="1" id="KW-0472">Membrane</keyword>
<comment type="caution">
    <text evidence="2">The sequence shown here is derived from an EMBL/GenBank/DDBJ whole genome shotgun (WGS) entry which is preliminary data.</text>
</comment>
<organism evidence="2 3">
    <name type="scientific">Nephila pilipes</name>
    <name type="common">Giant wood spider</name>
    <name type="synonym">Nephila maculata</name>
    <dbReference type="NCBI Taxonomy" id="299642"/>
    <lineage>
        <taxon>Eukaryota</taxon>
        <taxon>Metazoa</taxon>
        <taxon>Ecdysozoa</taxon>
        <taxon>Arthropoda</taxon>
        <taxon>Chelicerata</taxon>
        <taxon>Arachnida</taxon>
        <taxon>Araneae</taxon>
        <taxon>Araneomorphae</taxon>
        <taxon>Entelegynae</taxon>
        <taxon>Araneoidea</taxon>
        <taxon>Nephilidae</taxon>
        <taxon>Nephila</taxon>
    </lineage>
</organism>
<protein>
    <submittedName>
        <fullName evidence="2">Uncharacterized protein</fullName>
    </submittedName>
</protein>
<evidence type="ECO:0000313" key="2">
    <source>
        <dbReference type="EMBL" id="GFS76347.1"/>
    </source>
</evidence>
<feature type="transmembrane region" description="Helical" evidence="1">
    <location>
        <begin position="70"/>
        <end position="90"/>
    </location>
</feature>
<accession>A0A8X6MT31</accession>
<evidence type="ECO:0000313" key="3">
    <source>
        <dbReference type="Proteomes" id="UP000887013"/>
    </source>
</evidence>
<gene>
    <name evidence="2" type="ORF">NPIL_194141</name>
</gene>
<reference evidence="2" key="1">
    <citation type="submission" date="2020-08" db="EMBL/GenBank/DDBJ databases">
        <title>Multicomponent nature underlies the extraordinary mechanical properties of spider dragline silk.</title>
        <authorList>
            <person name="Kono N."/>
            <person name="Nakamura H."/>
            <person name="Mori M."/>
            <person name="Yoshida Y."/>
            <person name="Ohtoshi R."/>
            <person name="Malay A.D."/>
            <person name="Moran D.A.P."/>
            <person name="Tomita M."/>
            <person name="Numata K."/>
            <person name="Arakawa K."/>
        </authorList>
    </citation>
    <scope>NUCLEOTIDE SEQUENCE</scope>
</reference>
<keyword evidence="3" id="KW-1185">Reference proteome</keyword>
<keyword evidence="1" id="KW-1133">Transmembrane helix</keyword>